<dbReference type="AlphaFoldDB" id="A0A9W4GI71"/>
<feature type="region of interest" description="Disordered" evidence="1">
    <location>
        <begin position="1"/>
        <end position="34"/>
    </location>
</feature>
<sequence length="94" mass="10496">EAASKINQQRLRDKSKATASEEPTQSSDPHATQYASTTSYALDDNIKMKFNSGAPGSSYDSRKYAEEYDRAEASLLDREWDISRYGDPLTNAII</sequence>
<name>A0A9W4GI71_BLUGR</name>
<protein>
    <submittedName>
        <fullName evidence="2">BgTH12-07258</fullName>
    </submittedName>
</protein>
<evidence type="ECO:0000313" key="3">
    <source>
        <dbReference type="Proteomes" id="UP000683417"/>
    </source>
</evidence>
<gene>
    <name evidence="2" type="ORF">BGTH12_LOCUS7690</name>
</gene>
<evidence type="ECO:0000256" key="1">
    <source>
        <dbReference type="SAM" id="MobiDB-lite"/>
    </source>
</evidence>
<evidence type="ECO:0000313" key="2">
    <source>
        <dbReference type="EMBL" id="CAD6506332.1"/>
    </source>
</evidence>
<proteinExistence type="predicted"/>
<feature type="non-terminal residue" evidence="2">
    <location>
        <position position="1"/>
    </location>
</feature>
<dbReference type="Proteomes" id="UP000683417">
    <property type="component" value="Unassembled WGS sequence"/>
</dbReference>
<reference evidence="2" key="1">
    <citation type="submission" date="2020-10" db="EMBL/GenBank/DDBJ databases">
        <authorList>
            <person name="Muller C M."/>
        </authorList>
    </citation>
    <scope>NUCLEOTIDE SEQUENCE</scope>
    <source>
        <strain evidence="2">THUN-12</strain>
    </source>
</reference>
<organism evidence="2 3">
    <name type="scientific">Blumeria graminis f. sp. triticale</name>
    <dbReference type="NCBI Taxonomy" id="1689686"/>
    <lineage>
        <taxon>Eukaryota</taxon>
        <taxon>Fungi</taxon>
        <taxon>Dikarya</taxon>
        <taxon>Ascomycota</taxon>
        <taxon>Pezizomycotina</taxon>
        <taxon>Leotiomycetes</taxon>
        <taxon>Erysiphales</taxon>
        <taxon>Erysiphaceae</taxon>
        <taxon>Blumeria</taxon>
    </lineage>
</organism>
<dbReference type="EMBL" id="CAJHIT010000010">
    <property type="protein sequence ID" value="CAD6506332.1"/>
    <property type="molecule type" value="Genomic_DNA"/>
</dbReference>
<comment type="caution">
    <text evidence="2">The sequence shown here is derived from an EMBL/GenBank/DDBJ whole genome shotgun (WGS) entry which is preliminary data.</text>
</comment>
<feature type="compositionally biased region" description="Polar residues" evidence="1">
    <location>
        <begin position="17"/>
        <end position="34"/>
    </location>
</feature>
<accession>A0A9W4GI71</accession>